<dbReference type="InterPro" id="IPR032710">
    <property type="entry name" value="NTF2-like_dom_sf"/>
</dbReference>
<reference evidence="2 4" key="1">
    <citation type="journal article" date="2014" name="Genome Announc.">
        <title>Draft Genome Sequences of Marine Flavobacterium Algibacter lectus Strains SS8 and NR4.</title>
        <authorList>
            <person name="Takatani N."/>
            <person name="Nakanishi M."/>
            <person name="Meirelles P."/>
            <person name="Mino S."/>
            <person name="Suda W."/>
            <person name="Oshima K."/>
            <person name="Hattori M."/>
            <person name="Ohkuma M."/>
            <person name="Hosokawa M."/>
            <person name="Miyashita K."/>
            <person name="Thompson F.L."/>
            <person name="Niwa A."/>
            <person name="Sawabe T."/>
            <person name="Sawabe T."/>
        </authorList>
    </citation>
    <scope>NUCLEOTIDE SEQUENCE [LARGE SCALE GENOMIC DNA]</scope>
    <source>
        <strain evidence="2 4">JCM 19300</strain>
    </source>
</reference>
<evidence type="ECO:0000313" key="4">
    <source>
        <dbReference type="Proteomes" id="UP000029644"/>
    </source>
</evidence>
<dbReference type="EMBL" id="SORL01000007">
    <property type="protein sequence ID" value="TDY63928.1"/>
    <property type="molecule type" value="Genomic_DNA"/>
</dbReference>
<dbReference type="RefSeq" id="WP_042503463.1">
    <property type="nucleotide sequence ID" value="NZ_BBNQ01000003.1"/>
</dbReference>
<evidence type="ECO:0008006" key="6">
    <source>
        <dbReference type="Google" id="ProtNLM"/>
    </source>
</evidence>
<dbReference type="OrthoDB" id="8754772at2"/>
<organism evidence="2 4">
    <name type="scientific">Algibacter lectus</name>
    <dbReference type="NCBI Taxonomy" id="221126"/>
    <lineage>
        <taxon>Bacteria</taxon>
        <taxon>Pseudomonadati</taxon>
        <taxon>Bacteroidota</taxon>
        <taxon>Flavobacteriia</taxon>
        <taxon>Flavobacteriales</taxon>
        <taxon>Flavobacteriaceae</taxon>
        <taxon>Algibacter</taxon>
    </lineage>
</organism>
<name>A0A090VDY9_9FLAO</name>
<keyword evidence="1" id="KW-0732">Signal</keyword>
<dbReference type="Gene3D" id="3.10.450.50">
    <property type="match status" value="1"/>
</dbReference>
<accession>A0A090VDY9</accession>
<gene>
    <name evidence="3" type="ORF">DFQ06_0825</name>
    <name evidence="2" type="ORF">JCM19300_1412</name>
</gene>
<sequence length="193" mass="22578">MKKYVFILFLTAISITAQAQKGPKKGQEKGKETGKEKAVEPIDYSENYATVNNVVNTLYDVVSGKKNEERDWKLFKLLFHPDAKLITAGRNNDREFQVKFMGAADYVKSSSKWITSNGFVKKEMRRKTEEYGRMAHVFSSYKTYNTEDENKEDSEMRGINSIQLLNDGERWWILNMYWTQETWLNPIPSKYLD</sequence>
<evidence type="ECO:0000256" key="1">
    <source>
        <dbReference type="SAM" id="SignalP"/>
    </source>
</evidence>
<protein>
    <recommendedName>
        <fullName evidence="6">SnoaL-like domain-containing protein</fullName>
    </recommendedName>
</protein>
<dbReference type="Proteomes" id="UP000294824">
    <property type="component" value="Unassembled WGS sequence"/>
</dbReference>
<dbReference type="SUPFAM" id="SSF54427">
    <property type="entry name" value="NTF2-like"/>
    <property type="match status" value="1"/>
</dbReference>
<proteinExistence type="predicted"/>
<feature type="signal peptide" evidence="1">
    <location>
        <begin position="1"/>
        <end position="19"/>
    </location>
</feature>
<keyword evidence="5" id="KW-1185">Reference proteome</keyword>
<evidence type="ECO:0000313" key="5">
    <source>
        <dbReference type="Proteomes" id="UP000294824"/>
    </source>
</evidence>
<feature type="chain" id="PRO_5010408236" description="SnoaL-like domain-containing protein" evidence="1">
    <location>
        <begin position="20"/>
        <end position="193"/>
    </location>
</feature>
<reference evidence="3 5" key="2">
    <citation type="submission" date="2019-03" db="EMBL/GenBank/DDBJ databases">
        <title>Genomic Encyclopedia of Type Strains, Phase III (KMG-III): the genomes of soil and plant-associated and newly described type strains.</title>
        <authorList>
            <person name="Whitman W."/>
        </authorList>
    </citation>
    <scope>NUCLEOTIDE SEQUENCE [LARGE SCALE GENOMIC DNA]</scope>
    <source>
        <strain evidence="3 5">CECT 8301</strain>
    </source>
</reference>
<comment type="caution">
    <text evidence="2">The sequence shown here is derived from an EMBL/GenBank/DDBJ whole genome shotgun (WGS) entry which is preliminary data.</text>
</comment>
<accession>A0A4R8MFW3</accession>
<evidence type="ECO:0000313" key="3">
    <source>
        <dbReference type="EMBL" id="TDY63928.1"/>
    </source>
</evidence>
<dbReference type="Proteomes" id="UP000029644">
    <property type="component" value="Unassembled WGS sequence"/>
</dbReference>
<dbReference type="AlphaFoldDB" id="A0A090VDY9"/>
<dbReference type="EMBL" id="BBNQ01000003">
    <property type="protein sequence ID" value="GAL61589.1"/>
    <property type="molecule type" value="Genomic_DNA"/>
</dbReference>
<evidence type="ECO:0000313" key="2">
    <source>
        <dbReference type="EMBL" id="GAL61589.1"/>
    </source>
</evidence>